<gene>
    <name evidence="2" type="ORF">Hamer_G007097</name>
</gene>
<organism evidence="2 3">
    <name type="scientific">Homarus americanus</name>
    <name type="common">American lobster</name>
    <dbReference type="NCBI Taxonomy" id="6706"/>
    <lineage>
        <taxon>Eukaryota</taxon>
        <taxon>Metazoa</taxon>
        <taxon>Ecdysozoa</taxon>
        <taxon>Arthropoda</taxon>
        <taxon>Crustacea</taxon>
        <taxon>Multicrustacea</taxon>
        <taxon>Malacostraca</taxon>
        <taxon>Eumalacostraca</taxon>
        <taxon>Eucarida</taxon>
        <taxon>Decapoda</taxon>
        <taxon>Pleocyemata</taxon>
        <taxon>Astacidea</taxon>
        <taxon>Nephropoidea</taxon>
        <taxon>Nephropidae</taxon>
        <taxon>Homarus</taxon>
    </lineage>
</organism>
<keyword evidence="1" id="KW-0732">Signal</keyword>
<accession>A0A8J5MW70</accession>
<comment type="caution">
    <text evidence="2">The sequence shown here is derived from an EMBL/GenBank/DDBJ whole genome shotgun (WGS) entry which is preliminary data.</text>
</comment>
<evidence type="ECO:0000256" key="1">
    <source>
        <dbReference type="SAM" id="SignalP"/>
    </source>
</evidence>
<keyword evidence="3" id="KW-1185">Reference proteome</keyword>
<protein>
    <submittedName>
        <fullName evidence="2">Uncharacterized protein</fullName>
    </submittedName>
</protein>
<name>A0A8J5MW70_HOMAM</name>
<dbReference type="OrthoDB" id="6351848at2759"/>
<proteinExistence type="predicted"/>
<feature type="signal peptide" evidence="1">
    <location>
        <begin position="1"/>
        <end position="24"/>
    </location>
</feature>
<dbReference type="Proteomes" id="UP000747542">
    <property type="component" value="Unassembled WGS sequence"/>
</dbReference>
<feature type="chain" id="PRO_5035296138" evidence="1">
    <location>
        <begin position="25"/>
        <end position="245"/>
    </location>
</feature>
<sequence length="245" mass="27935">MSQRGIALTFRLLLLWAWAAFCLTQAPRDVQVKPNLISSASGGKVAAVNITCVNVEEVILEVKLIRDIINNFKDNYAQQEYFNANWTILDQHFDRSRDNISVEICDLEEKECMYVLPTLPPPPYHPPHNDHEVKNLLVIILGYIQRYTIAFETLFMDQSLYEDVFLSNMSSVHANLEDLIESLVTSVSLCDRVPNQLLIGELSVRMYKGGNTVLRNERGFRVLRQTLLGLQYIIDVLGPLVNARP</sequence>
<evidence type="ECO:0000313" key="2">
    <source>
        <dbReference type="EMBL" id="KAG7165304.1"/>
    </source>
</evidence>
<evidence type="ECO:0000313" key="3">
    <source>
        <dbReference type="Proteomes" id="UP000747542"/>
    </source>
</evidence>
<dbReference type="EMBL" id="JAHLQT010024345">
    <property type="protein sequence ID" value="KAG7165304.1"/>
    <property type="molecule type" value="Genomic_DNA"/>
</dbReference>
<dbReference type="AlphaFoldDB" id="A0A8J5MW70"/>
<reference evidence="2" key="1">
    <citation type="journal article" date="2021" name="Sci. Adv.">
        <title>The American lobster genome reveals insights on longevity, neural, and immune adaptations.</title>
        <authorList>
            <person name="Polinski J.M."/>
            <person name="Zimin A.V."/>
            <person name="Clark K.F."/>
            <person name="Kohn A.B."/>
            <person name="Sadowski N."/>
            <person name="Timp W."/>
            <person name="Ptitsyn A."/>
            <person name="Khanna P."/>
            <person name="Romanova D.Y."/>
            <person name="Williams P."/>
            <person name="Greenwood S.J."/>
            <person name="Moroz L.L."/>
            <person name="Walt D.R."/>
            <person name="Bodnar A.G."/>
        </authorList>
    </citation>
    <scope>NUCLEOTIDE SEQUENCE</scope>
    <source>
        <strain evidence="2">GMGI-L3</strain>
    </source>
</reference>